<dbReference type="PANTHER" id="PTHR46082">
    <property type="entry name" value="ATP/GTP-BINDING PROTEIN-RELATED"/>
    <property type="match status" value="1"/>
</dbReference>
<evidence type="ECO:0000256" key="1">
    <source>
        <dbReference type="SAM" id="MobiDB-lite"/>
    </source>
</evidence>
<dbReference type="Pfam" id="PF13374">
    <property type="entry name" value="TPR_10"/>
    <property type="match status" value="4"/>
</dbReference>
<organism evidence="3 4">
    <name type="scientific">Streptomyces litchfieldiae</name>
    <dbReference type="NCBI Taxonomy" id="3075543"/>
    <lineage>
        <taxon>Bacteria</taxon>
        <taxon>Bacillati</taxon>
        <taxon>Actinomycetota</taxon>
        <taxon>Actinomycetes</taxon>
        <taxon>Kitasatosporales</taxon>
        <taxon>Streptomycetaceae</taxon>
        <taxon>Streptomyces</taxon>
    </lineage>
</organism>
<name>A0ABU2MZV0_9ACTN</name>
<dbReference type="EMBL" id="JAVREL010000018">
    <property type="protein sequence ID" value="MDT0346044.1"/>
    <property type="molecule type" value="Genomic_DNA"/>
</dbReference>
<dbReference type="Proteomes" id="UP001183246">
    <property type="component" value="Unassembled WGS sequence"/>
</dbReference>
<keyword evidence="4" id="KW-1185">Reference proteome</keyword>
<feature type="compositionally biased region" description="Basic and acidic residues" evidence="1">
    <location>
        <begin position="1032"/>
        <end position="1044"/>
    </location>
</feature>
<dbReference type="Pfam" id="PF00931">
    <property type="entry name" value="NB-ARC"/>
    <property type="match status" value="1"/>
</dbReference>
<dbReference type="InterPro" id="IPR002182">
    <property type="entry name" value="NB-ARC"/>
</dbReference>
<feature type="compositionally biased region" description="Basic residues" evidence="1">
    <location>
        <begin position="1008"/>
        <end position="1029"/>
    </location>
</feature>
<accession>A0ABU2MZV0</accession>
<feature type="region of interest" description="Disordered" evidence="1">
    <location>
        <begin position="993"/>
        <end position="1044"/>
    </location>
</feature>
<comment type="caution">
    <text evidence="3">The sequence shown here is derived from an EMBL/GenBank/DDBJ whole genome shotgun (WGS) entry which is preliminary data.</text>
</comment>
<protein>
    <submittedName>
        <fullName evidence="3">Tetratricopeptide repeat protein</fullName>
    </submittedName>
</protein>
<dbReference type="Gene3D" id="1.25.40.10">
    <property type="entry name" value="Tetratricopeptide repeat domain"/>
    <property type="match status" value="3"/>
</dbReference>
<dbReference type="Gene3D" id="3.40.50.300">
    <property type="entry name" value="P-loop containing nucleotide triphosphate hydrolases"/>
    <property type="match status" value="1"/>
</dbReference>
<dbReference type="InterPro" id="IPR011990">
    <property type="entry name" value="TPR-like_helical_dom_sf"/>
</dbReference>
<gene>
    <name evidence="3" type="ORF">RM590_26150</name>
</gene>
<dbReference type="PANTHER" id="PTHR46082:SF6">
    <property type="entry name" value="AAA+ ATPASE DOMAIN-CONTAINING PROTEIN-RELATED"/>
    <property type="match status" value="1"/>
</dbReference>
<dbReference type="SUPFAM" id="SSF48452">
    <property type="entry name" value="TPR-like"/>
    <property type="match status" value="4"/>
</dbReference>
<feature type="domain" description="NB-ARC" evidence="2">
    <location>
        <begin position="53"/>
        <end position="180"/>
    </location>
</feature>
<evidence type="ECO:0000313" key="3">
    <source>
        <dbReference type="EMBL" id="MDT0346044.1"/>
    </source>
</evidence>
<evidence type="ECO:0000313" key="4">
    <source>
        <dbReference type="Proteomes" id="UP001183246"/>
    </source>
</evidence>
<sequence>MTINQAAPAAPVAWPQQIGVIPRQAHCFQHRHAVDALDAAVAGGETAVLCQILSGTGGVGKTQLAAHYARRRWEAGELDLLVWISAGTRDAIVSAYARAGRRVAGADGEDPEEAAERFLHWLRTTGRRWLVVLDDLVAPREANGLWPPRRPTGRTVATTRRRDAALTEDGRCVVNVGLFTPAEAGAYLATTLAARGVREDPEQLVALAQDLGYLPLALAQAAAYIVDRPGLGCADYRERLADRRRTLADVLPEEEALPDEQRTVMAATWSLSVERADQLKPVGLARPMLRLASMLDANGIPAAVLTSPAALEYVASCRPGGLVDEDAARDALRCLHRLNLVDLVGDGGEGGVRTHGMIQRATRDELSDEEADRAVTAAAQALLEGWPEVEQETGGGVLRANAEALQANAGPRLWTSGVHPVLLQVGLSLERTRFVLSVGAHWRQLRDAAEGHLGRDHPDVLAVRARIAQWRGEAGDRKGAVQEWEDLLADRLRIAGPDHPETLTNRARIAQWRGEAGDRRGAVRAWEELLADRLRLLGPDHKDTLTARSSLAQWQEMTQDGAGAVRTLEDLLADQLRLLGPDHADTLATRARVAELRGQAGDQWGAVEALEQLLGDRERLLGADHPETLATRAGIAEWRGRAGDSAGAVKVLEELLADRERLLGPDHPDTLATRAGVAEWRGRAGDPAGAVEALERLLADRVRLLGPDHADTLATRAGIAEWRGPAGDREGAVRAWEELLADRLRVLGPDHRDTLVTRARIAQWRGRAGAVEALEELLADQLRLLGPDHPDTQSTRAGIAQWRGRAGDPAGAAKALEELLADQLRLLSPDHRATLITRSRIAKWRGRAGDAAGAVKALEELLADQLRILGPEHRSTLIARADVADWRGRAGDREGALRAFEELLADQLRVLGPDHRSTLITRARIAEWRGRTGTPADALAALEDLLADQRRVLKPGHRDTLATRARIAEWRGEAGDRAGAVRELEDLLAEREQLLGPEHPDSQATRGRIAHWRRTRPGAPRGNRRKRPRPAGPREPRGEFYLRWRAADGTPRTFGPFPYASEARQAGTWAANGGGTDIEVVEEPGGPA</sequence>
<reference evidence="4" key="1">
    <citation type="submission" date="2023-07" db="EMBL/GenBank/DDBJ databases">
        <title>30 novel species of actinomycetes from the DSMZ collection.</title>
        <authorList>
            <person name="Nouioui I."/>
        </authorList>
    </citation>
    <scope>NUCLEOTIDE SEQUENCE [LARGE SCALE GENOMIC DNA]</scope>
    <source>
        <strain evidence="4">DSM 44938</strain>
    </source>
</reference>
<dbReference type="InterPro" id="IPR027417">
    <property type="entry name" value="P-loop_NTPase"/>
</dbReference>
<dbReference type="SUPFAM" id="SSF52540">
    <property type="entry name" value="P-loop containing nucleoside triphosphate hydrolases"/>
    <property type="match status" value="1"/>
</dbReference>
<dbReference type="InterPro" id="IPR053137">
    <property type="entry name" value="NLR-like"/>
</dbReference>
<dbReference type="RefSeq" id="WP_311707182.1">
    <property type="nucleotide sequence ID" value="NZ_JAVREL010000018.1"/>
</dbReference>
<dbReference type="Pfam" id="PF13424">
    <property type="entry name" value="TPR_12"/>
    <property type="match status" value="1"/>
</dbReference>
<evidence type="ECO:0000259" key="2">
    <source>
        <dbReference type="Pfam" id="PF00931"/>
    </source>
</evidence>
<proteinExistence type="predicted"/>